<feature type="transmembrane region" description="Helical" evidence="7">
    <location>
        <begin position="12"/>
        <end position="32"/>
    </location>
</feature>
<evidence type="ECO:0000256" key="1">
    <source>
        <dbReference type="ARBA" id="ARBA00004651"/>
    </source>
</evidence>
<keyword evidence="6 7" id="KW-0472">Membrane</keyword>
<keyword evidence="9" id="KW-0012">Acyltransferase</keyword>
<sequence length="337" mass="38310">MKSKSYTAIDIAKYISALLVVYIHTFPLLDISETANMFILQAVCRIAVPFFFTVSAFLFFRRIDVQAGWRDAVNLAQLKHFLRRIGLLYLVWTIIYLPYTAIQVHNGASILRWIFDCFFNGSYYHLWFLPALMLSVLIVYMLYLKLGMRKSLILCGLLYLIGAAVNGYGDVLTQIPFIGSAISLYLKVFTTTRNGLFFGPIFIMLGALLQRAPIRSKKEYALGIGISYALLLGEQGIIWASGNMHDLTSMYVMMVPLIYFLVSALLQVRALATPLHHFLRQSSQLIYVSHILFAMPLLSLLGTHHLLVYVIVLIASQLLAALIILLSRRFSWMKVLY</sequence>
<feature type="transmembrane region" description="Helical" evidence="7">
    <location>
        <begin position="122"/>
        <end position="144"/>
    </location>
</feature>
<evidence type="ECO:0000256" key="5">
    <source>
        <dbReference type="ARBA" id="ARBA00022989"/>
    </source>
</evidence>
<dbReference type="AlphaFoldDB" id="A0A9D2SUL4"/>
<evidence type="ECO:0000256" key="4">
    <source>
        <dbReference type="ARBA" id="ARBA00022692"/>
    </source>
</evidence>
<protein>
    <submittedName>
        <fullName evidence="9">Acyltransferase</fullName>
    </submittedName>
</protein>
<feature type="domain" description="Acyltransferase 3" evidence="8">
    <location>
        <begin position="7"/>
        <end position="323"/>
    </location>
</feature>
<name>A0A9D2SUL4_9FIRM</name>
<feature type="transmembrane region" description="Helical" evidence="7">
    <location>
        <begin position="151"/>
        <end position="168"/>
    </location>
</feature>
<feature type="transmembrane region" description="Helical" evidence="7">
    <location>
        <begin position="284"/>
        <end position="301"/>
    </location>
</feature>
<comment type="subcellular location">
    <subcellularLocation>
        <location evidence="1">Cell membrane</location>
        <topology evidence="1">Multi-pass membrane protein</topology>
    </subcellularLocation>
</comment>
<dbReference type="InterPro" id="IPR002656">
    <property type="entry name" value="Acyl_transf_3_dom"/>
</dbReference>
<evidence type="ECO:0000259" key="8">
    <source>
        <dbReference type="Pfam" id="PF01757"/>
    </source>
</evidence>
<dbReference type="PANTHER" id="PTHR40074:SF2">
    <property type="entry name" value="O-ACETYLTRANSFERASE WECH"/>
    <property type="match status" value="1"/>
</dbReference>
<evidence type="ECO:0000256" key="6">
    <source>
        <dbReference type="ARBA" id="ARBA00023136"/>
    </source>
</evidence>
<dbReference type="Proteomes" id="UP000823896">
    <property type="component" value="Unassembled WGS sequence"/>
</dbReference>
<feature type="transmembrane region" description="Helical" evidence="7">
    <location>
        <begin position="251"/>
        <end position="272"/>
    </location>
</feature>
<feature type="transmembrane region" description="Helical" evidence="7">
    <location>
        <begin position="38"/>
        <end position="60"/>
    </location>
</feature>
<dbReference type="GO" id="GO:0009246">
    <property type="term" value="P:enterobacterial common antigen biosynthetic process"/>
    <property type="evidence" value="ECO:0007669"/>
    <property type="project" value="TreeGrafter"/>
</dbReference>
<keyword evidence="3" id="KW-1003">Cell membrane</keyword>
<feature type="transmembrane region" description="Helical" evidence="7">
    <location>
        <begin position="81"/>
        <end position="102"/>
    </location>
</feature>
<dbReference type="GO" id="GO:0016413">
    <property type="term" value="F:O-acetyltransferase activity"/>
    <property type="evidence" value="ECO:0007669"/>
    <property type="project" value="TreeGrafter"/>
</dbReference>
<comment type="similarity">
    <text evidence="2">Belongs to the acyltransferase 3 family.</text>
</comment>
<feature type="transmembrane region" description="Helical" evidence="7">
    <location>
        <begin position="188"/>
        <end position="208"/>
    </location>
</feature>
<comment type="caution">
    <text evidence="9">The sequence shown here is derived from an EMBL/GenBank/DDBJ whole genome shotgun (WGS) entry which is preliminary data.</text>
</comment>
<feature type="transmembrane region" description="Helical" evidence="7">
    <location>
        <begin position="307"/>
        <end position="326"/>
    </location>
</feature>
<dbReference type="EMBL" id="DWWM01000006">
    <property type="protein sequence ID" value="HJC35787.1"/>
    <property type="molecule type" value="Genomic_DNA"/>
</dbReference>
<evidence type="ECO:0000256" key="7">
    <source>
        <dbReference type="SAM" id="Phobius"/>
    </source>
</evidence>
<keyword evidence="9" id="KW-0808">Transferase</keyword>
<evidence type="ECO:0000313" key="9">
    <source>
        <dbReference type="EMBL" id="HJC35787.1"/>
    </source>
</evidence>
<organism evidence="9 10">
    <name type="scientific">Candidatus Merdibacter merdavium</name>
    <dbReference type="NCBI Taxonomy" id="2838692"/>
    <lineage>
        <taxon>Bacteria</taxon>
        <taxon>Bacillati</taxon>
        <taxon>Bacillota</taxon>
        <taxon>Erysipelotrichia</taxon>
        <taxon>Erysipelotrichales</taxon>
        <taxon>Erysipelotrichaceae</taxon>
        <taxon>Merdibacter</taxon>
    </lineage>
</organism>
<dbReference type="PANTHER" id="PTHR40074">
    <property type="entry name" value="O-ACETYLTRANSFERASE WECH"/>
    <property type="match status" value="1"/>
</dbReference>
<keyword evidence="4 7" id="KW-0812">Transmembrane</keyword>
<evidence type="ECO:0000256" key="3">
    <source>
        <dbReference type="ARBA" id="ARBA00022475"/>
    </source>
</evidence>
<accession>A0A9D2SUL4</accession>
<dbReference type="Pfam" id="PF01757">
    <property type="entry name" value="Acyl_transf_3"/>
    <property type="match status" value="1"/>
</dbReference>
<feature type="transmembrane region" description="Helical" evidence="7">
    <location>
        <begin position="220"/>
        <end position="239"/>
    </location>
</feature>
<reference evidence="9" key="2">
    <citation type="submission" date="2021-04" db="EMBL/GenBank/DDBJ databases">
        <authorList>
            <person name="Gilroy R."/>
        </authorList>
    </citation>
    <scope>NUCLEOTIDE SEQUENCE</scope>
    <source>
        <strain evidence="9">CHK187-11901</strain>
    </source>
</reference>
<evidence type="ECO:0000256" key="2">
    <source>
        <dbReference type="ARBA" id="ARBA00007400"/>
    </source>
</evidence>
<evidence type="ECO:0000313" key="10">
    <source>
        <dbReference type="Proteomes" id="UP000823896"/>
    </source>
</evidence>
<reference evidence="9" key="1">
    <citation type="journal article" date="2021" name="PeerJ">
        <title>Extensive microbial diversity within the chicken gut microbiome revealed by metagenomics and culture.</title>
        <authorList>
            <person name="Gilroy R."/>
            <person name="Ravi A."/>
            <person name="Getino M."/>
            <person name="Pursley I."/>
            <person name="Horton D.L."/>
            <person name="Alikhan N.F."/>
            <person name="Baker D."/>
            <person name="Gharbi K."/>
            <person name="Hall N."/>
            <person name="Watson M."/>
            <person name="Adriaenssens E.M."/>
            <person name="Foster-Nyarko E."/>
            <person name="Jarju S."/>
            <person name="Secka A."/>
            <person name="Antonio M."/>
            <person name="Oren A."/>
            <person name="Chaudhuri R.R."/>
            <person name="La Ragione R."/>
            <person name="Hildebrand F."/>
            <person name="Pallen M.J."/>
        </authorList>
    </citation>
    <scope>NUCLEOTIDE SEQUENCE</scope>
    <source>
        <strain evidence="9">CHK187-11901</strain>
    </source>
</reference>
<dbReference type="GO" id="GO:0005886">
    <property type="term" value="C:plasma membrane"/>
    <property type="evidence" value="ECO:0007669"/>
    <property type="project" value="UniProtKB-SubCell"/>
</dbReference>
<proteinExistence type="inferred from homology"/>
<keyword evidence="5 7" id="KW-1133">Transmembrane helix</keyword>
<gene>
    <name evidence="9" type="ORF">H9702_01485</name>
</gene>